<comment type="caution">
    <text evidence="2">The sequence shown here is derived from an EMBL/GenBank/DDBJ whole genome shotgun (WGS) entry which is preliminary data.</text>
</comment>
<dbReference type="EMBL" id="BARS01053748">
    <property type="protein sequence ID" value="GAG53262.1"/>
    <property type="molecule type" value="Genomic_DNA"/>
</dbReference>
<protein>
    <submittedName>
        <fullName evidence="2">Uncharacterized protein</fullName>
    </submittedName>
</protein>
<dbReference type="AlphaFoldDB" id="X0Z4B5"/>
<sequence>MNVEALVARIEALEKQVKAQEKQLAVLQDIEAIKKLQKAYGYYVEHM</sequence>
<evidence type="ECO:0000313" key="2">
    <source>
        <dbReference type="EMBL" id="GAG53262.1"/>
    </source>
</evidence>
<dbReference type="Gene3D" id="3.10.450.50">
    <property type="match status" value="1"/>
</dbReference>
<feature type="coiled-coil region" evidence="1">
    <location>
        <begin position="3"/>
        <end position="30"/>
    </location>
</feature>
<reference evidence="2" key="1">
    <citation type="journal article" date="2014" name="Front. Microbiol.">
        <title>High frequency of phylogenetically diverse reductive dehalogenase-homologous genes in deep subseafloor sedimentary metagenomes.</title>
        <authorList>
            <person name="Kawai M."/>
            <person name="Futagami T."/>
            <person name="Toyoda A."/>
            <person name="Takaki Y."/>
            <person name="Nishi S."/>
            <person name="Hori S."/>
            <person name="Arai W."/>
            <person name="Tsubouchi T."/>
            <person name="Morono Y."/>
            <person name="Uchiyama I."/>
            <person name="Ito T."/>
            <person name="Fujiyama A."/>
            <person name="Inagaki F."/>
            <person name="Takami H."/>
        </authorList>
    </citation>
    <scope>NUCLEOTIDE SEQUENCE</scope>
    <source>
        <strain evidence="2">Expedition CK06-06</strain>
    </source>
</reference>
<organism evidence="2">
    <name type="scientific">marine sediment metagenome</name>
    <dbReference type="NCBI Taxonomy" id="412755"/>
    <lineage>
        <taxon>unclassified sequences</taxon>
        <taxon>metagenomes</taxon>
        <taxon>ecological metagenomes</taxon>
    </lineage>
</organism>
<proteinExistence type="predicted"/>
<name>X0Z4B5_9ZZZZ</name>
<keyword evidence="1" id="KW-0175">Coiled coil</keyword>
<feature type="non-terminal residue" evidence="2">
    <location>
        <position position="47"/>
    </location>
</feature>
<accession>X0Z4B5</accession>
<evidence type="ECO:0000256" key="1">
    <source>
        <dbReference type="SAM" id="Coils"/>
    </source>
</evidence>
<gene>
    <name evidence="2" type="ORF">S01H1_79691</name>
</gene>